<evidence type="ECO:0000256" key="7">
    <source>
        <dbReference type="ARBA" id="ARBA00022918"/>
    </source>
</evidence>
<dbReference type="GO" id="GO:0003964">
    <property type="term" value="F:RNA-directed DNA polymerase activity"/>
    <property type="evidence" value="ECO:0007669"/>
    <property type="project" value="UniProtKB-KW"/>
</dbReference>
<feature type="region of interest" description="Disordered" evidence="11">
    <location>
        <begin position="715"/>
        <end position="734"/>
    </location>
</feature>
<dbReference type="Gene3D" id="1.10.340.70">
    <property type="match status" value="1"/>
</dbReference>
<evidence type="ECO:0000256" key="10">
    <source>
        <dbReference type="ARBA" id="ARBA00023172"/>
    </source>
</evidence>
<keyword evidence="10" id="KW-0233">DNA recombination</keyword>
<dbReference type="GO" id="GO:0004190">
    <property type="term" value="F:aspartic-type endopeptidase activity"/>
    <property type="evidence" value="ECO:0007669"/>
    <property type="project" value="UniProtKB-KW"/>
</dbReference>
<evidence type="ECO:0000256" key="5">
    <source>
        <dbReference type="ARBA" id="ARBA00022842"/>
    </source>
</evidence>
<dbReference type="Gramene" id="C.cajan_18531.t">
    <property type="protein sequence ID" value="C.cajan_18531.t"/>
    <property type="gene ID" value="C.cajan_18531"/>
</dbReference>
<dbReference type="InterPro" id="IPR016197">
    <property type="entry name" value="Chromo-like_dom_sf"/>
</dbReference>
<dbReference type="PANTHER" id="PTHR37984:SF15">
    <property type="entry name" value="INTEGRASE CATALYTIC DOMAIN-CONTAINING PROTEIN"/>
    <property type="match status" value="1"/>
</dbReference>
<name>A0A151TBT8_CAJCA</name>
<dbReference type="Pfam" id="PF08284">
    <property type="entry name" value="RVP_2"/>
    <property type="match status" value="1"/>
</dbReference>
<keyword evidence="4" id="KW-0378">Hydrolase</keyword>
<evidence type="ECO:0000256" key="1">
    <source>
        <dbReference type="ARBA" id="ARBA00022670"/>
    </source>
</evidence>
<protein>
    <submittedName>
        <fullName evidence="13">Transposon Ty3-G Gag-Pol polyprotein</fullName>
    </submittedName>
</protein>
<dbReference type="Proteomes" id="UP000075243">
    <property type="component" value="Chromosome 7"/>
</dbReference>
<sequence length="762" mass="87101">MHNNGLLTSWDAFLRALELRFAPSKFEDPIAALCKLSQTQLLQDYITEFESIANRISGYPASFYLSCFISGLKPHLRREVTALQPTDMPQAVAFAKLHDIKRLIEAEMQDRRDKNLCYNYDERYTRDHRCKSQFLLLVVPTADDISDSLPVQGSPPPDDPSLEAGLISLHSLSGQWTPQTFRITGSLKGYEVHIMVDSRATHNFIQSKVVHFLNLPLKPTSSPLKVMVGNGDFLLCTTYCPQAQITLASLKFPIDLYPLDLSGTDIVLGVQWLTQISPFIMDYNVLCDKDTNSTPSRATATYPNTRALLGRFVTGFYTHLGVSRILSKLQANFYWANMRKDVHAFVSQCTTCQQTKTPTRRPPGLLQPIPTPERCWEDLSLDFIQLKNNPLVFKKYKDFKGLLCERDFEGLSSVIYKYQIHKTIPMVCKLHGFPRSLILDRDPIFFSQFWRELFRLSGTKLHMSTAYHPQTDGQTKVANKILQQYLRSFVHHRPSLWGKLLPWAEWCFNTTVKSSTGLTPFEAMFGHPPPNIPQNLIGDSLNVAAHSEVTTRDAILRKLHSNLHKAQEAMKRWADTCRRDLHFDIGDLVYVRLRPRRQASVTGPYLSKLQKRYFSPFKVLEKVGNVAYKLDLPPTARIHNVFHISLLQPLSLPPDIEDNQPILEPAAILNWKLSNDPDDPQQLVLIQWQGFPLEETSWEPWSQIKAQFHLEDKATLEPGGGVRPISQYDPPDPLSVQEEVITYGRPQRIRNKPPHLDDYVTE</sequence>
<dbReference type="SUPFAM" id="SSF50630">
    <property type="entry name" value="Acid proteases"/>
    <property type="match status" value="1"/>
</dbReference>
<dbReference type="SUPFAM" id="SSF53098">
    <property type="entry name" value="Ribonuclease H-like"/>
    <property type="match status" value="1"/>
</dbReference>
<dbReference type="InterPro" id="IPR041588">
    <property type="entry name" value="Integrase_H2C2"/>
</dbReference>
<dbReference type="InterPro" id="IPR056924">
    <property type="entry name" value="SH3_Tf2-1"/>
</dbReference>
<dbReference type="GO" id="GO:0006310">
    <property type="term" value="P:DNA recombination"/>
    <property type="evidence" value="ECO:0007669"/>
    <property type="project" value="UniProtKB-KW"/>
</dbReference>
<evidence type="ECO:0000313" key="14">
    <source>
        <dbReference type="Proteomes" id="UP000075243"/>
    </source>
</evidence>
<dbReference type="InterPro" id="IPR012337">
    <property type="entry name" value="RNaseH-like_sf"/>
</dbReference>
<dbReference type="GO" id="GO:0003677">
    <property type="term" value="F:DNA binding"/>
    <property type="evidence" value="ECO:0007669"/>
    <property type="project" value="UniProtKB-KW"/>
</dbReference>
<keyword evidence="7" id="KW-0695">RNA-directed DNA polymerase</keyword>
<evidence type="ECO:0000256" key="2">
    <source>
        <dbReference type="ARBA" id="ARBA00022723"/>
    </source>
</evidence>
<reference evidence="13 14" key="1">
    <citation type="journal article" date="2012" name="Nat. Biotechnol.">
        <title>Draft genome sequence of pigeonpea (Cajanus cajan), an orphan legume crop of resource-poor farmers.</title>
        <authorList>
            <person name="Varshney R.K."/>
            <person name="Chen W."/>
            <person name="Li Y."/>
            <person name="Bharti A.K."/>
            <person name="Saxena R.K."/>
            <person name="Schlueter J.A."/>
            <person name="Donoghue M.T."/>
            <person name="Azam S."/>
            <person name="Fan G."/>
            <person name="Whaley A.M."/>
            <person name="Farmer A.D."/>
            <person name="Sheridan J."/>
            <person name="Iwata A."/>
            <person name="Tuteja R."/>
            <person name="Penmetsa R.V."/>
            <person name="Wu W."/>
            <person name="Upadhyaya H.D."/>
            <person name="Yang S.P."/>
            <person name="Shah T."/>
            <person name="Saxena K.B."/>
            <person name="Michael T."/>
            <person name="McCombie W.R."/>
            <person name="Yang B."/>
            <person name="Zhang G."/>
            <person name="Yang H."/>
            <person name="Wang J."/>
            <person name="Spillane C."/>
            <person name="Cook D.R."/>
            <person name="May G.D."/>
            <person name="Xu X."/>
            <person name="Jackson S.A."/>
        </authorList>
    </citation>
    <scope>NUCLEOTIDE SEQUENCE [LARGE SCALE GENOMIC DNA]</scope>
    <source>
        <strain evidence="14">cv. Asha</strain>
    </source>
</reference>
<keyword evidence="8" id="KW-0808">Transferase</keyword>
<keyword evidence="1" id="KW-0645">Protease</keyword>
<dbReference type="GO" id="GO:0003887">
    <property type="term" value="F:DNA-directed DNA polymerase activity"/>
    <property type="evidence" value="ECO:0007669"/>
    <property type="project" value="UniProtKB-KW"/>
</dbReference>
<dbReference type="GO" id="GO:0006508">
    <property type="term" value="P:proteolysis"/>
    <property type="evidence" value="ECO:0007669"/>
    <property type="project" value="UniProtKB-KW"/>
</dbReference>
<proteinExistence type="predicted"/>
<keyword evidence="5" id="KW-0460">Magnesium</keyword>
<dbReference type="PANTHER" id="PTHR37984">
    <property type="entry name" value="PROTEIN CBG26694"/>
    <property type="match status" value="1"/>
</dbReference>
<accession>A0A151TBT8</accession>
<keyword evidence="9" id="KW-0238">DNA-binding</keyword>
<dbReference type="Gene3D" id="2.40.70.10">
    <property type="entry name" value="Acid Proteases"/>
    <property type="match status" value="1"/>
</dbReference>
<keyword evidence="6" id="KW-0229">DNA integration</keyword>
<keyword evidence="8" id="KW-0548">Nucleotidyltransferase</keyword>
<dbReference type="PROSITE" id="PS50994">
    <property type="entry name" value="INTEGRASE"/>
    <property type="match status" value="1"/>
</dbReference>
<keyword evidence="8" id="KW-0239">DNA-directed DNA polymerase</keyword>
<dbReference type="Pfam" id="PF24626">
    <property type="entry name" value="SH3_Tf2-1"/>
    <property type="match status" value="1"/>
</dbReference>
<dbReference type="Pfam" id="PF17921">
    <property type="entry name" value="Integrase_H2C2"/>
    <property type="match status" value="1"/>
</dbReference>
<keyword evidence="3" id="KW-0064">Aspartyl protease</keyword>
<keyword evidence="2" id="KW-0479">Metal-binding</keyword>
<dbReference type="CDD" id="cd00303">
    <property type="entry name" value="retropepsin_like"/>
    <property type="match status" value="1"/>
</dbReference>
<keyword evidence="14" id="KW-1185">Reference proteome</keyword>
<dbReference type="SUPFAM" id="SSF54160">
    <property type="entry name" value="Chromo domain-like"/>
    <property type="match status" value="1"/>
</dbReference>
<evidence type="ECO:0000259" key="12">
    <source>
        <dbReference type="PROSITE" id="PS50994"/>
    </source>
</evidence>
<dbReference type="InterPro" id="IPR021109">
    <property type="entry name" value="Peptidase_aspartic_dom_sf"/>
</dbReference>
<evidence type="ECO:0000256" key="8">
    <source>
        <dbReference type="ARBA" id="ARBA00022932"/>
    </source>
</evidence>
<dbReference type="EMBL" id="CM003609">
    <property type="protein sequence ID" value="KYP64474.1"/>
    <property type="molecule type" value="Genomic_DNA"/>
</dbReference>
<organism evidence="13 14">
    <name type="scientific">Cajanus cajan</name>
    <name type="common">Pigeon pea</name>
    <name type="synonym">Cajanus indicus</name>
    <dbReference type="NCBI Taxonomy" id="3821"/>
    <lineage>
        <taxon>Eukaryota</taxon>
        <taxon>Viridiplantae</taxon>
        <taxon>Streptophyta</taxon>
        <taxon>Embryophyta</taxon>
        <taxon>Tracheophyta</taxon>
        <taxon>Spermatophyta</taxon>
        <taxon>Magnoliopsida</taxon>
        <taxon>eudicotyledons</taxon>
        <taxon>Gunneridae</taxon>
        <taxon>Pentapetalae</taxon>
        <taxon>rosids</taxon>
        <taxon>fabids</taxon>
        <taxon>Fabales</taxon>
        <taxon>Fabaceae</taxon>
        <taxon>Papilionoideae</taxon>
        <taxon>50 kb inversion clade</taxon>
        <taxon>NPAAA clade</taxon>
        <taxon>indigoferoid/millettioid clade</taxon>
        <taxon>Phaseoleae</taxon>
        <taxon>Cajanus</taxon>
    </lineage>
</organism>
<dbReference type="InterPro" id="IPR050951">
    <property type="entry name" value="Retrovirus_Pol_polyprotein"/>
</dbReference>
<evidence type="ECO:0000256" key="6">
    <source>
        <dbReference type="ARBA" id="ARBA00022908"/>
    </source>
</evidence>
<evidence type="ECO:0000256" key="9">
    <source>
        <dbReference type="ARBA" id="ARBA00023125"/>
    </source>
</evidence>
<dbReference type="Gene3D" id="3.30.420.10">
    <property type="entry name" value="Ribonuclease H-like superfamily/Ribonuclease H"/>
    <property type="match status" value="1"/>
</dbReference>
<evidence type="ECO:0000313" key="13">
    <source>
        <dbReference type="EMBL" id="KYP64474.1"/>
    </source>
</evidence>
<dbReference type="InterPro" id="IPR036397">
    <property type="entry name" value="RNaseH_sf"/>
</dbReference>
<dbReference type="AlphaFoldDB" id="A0A151TBT8"/>
<evidence type="ECO:0000256" key="4">
    <source>
        <dbReference type="ARBA" id="ARBA00022801"/>
    </source>
</evidence>
<gene>
    <name evidence="13" type="ORF">KK1_019073</name>
</gene>
<dbReference type="GO" id="GO:0015074">
    <property type="term" value="P:DNA integration"/>
    <property type="evidence" value="ECO:0007669"/>
    <property type="project" value="UniProtKB-KW"/>
</dbReference>
<dbReference type="InterPro" id="IPR001584">
    <property type="entry name" value="Integrase_cat-core"/>
</dbReference>
<feature type="region of interest" description="Disordered" evidence="11">
    <location>
        <begin position="741"/>
        <end position="762"/>
    </location>
</feature>
<feature type="domain" description="Integrase catalytic" evidence="12">
    <location>
        <begin position="366"/>
        <end position="528"/>
    </location>
</feature>
<evidence type="ECO:0000256" key="3">
    <source>
        <dbReference type="ARBA" id="ARBA00022750"/>
    </source>
</evidence>
<evidence type="ECO:0000256" key="11">
    <source>
        <dbReference type="SAM" id="MobiDB-lite"/>
    </source>
</evidence>
<dbReference type="GO" id="GO:0046872">
    <property type="term" value="F:metal ion binding"/>
    <property type="evidence" value="ECO:0007669"/>
    <property type="project" value="UniProtKB-KW"/>
</dbReference>